<dbReference type="PANTHER" id="PTHR45947:SF3">
    <property type="entry name" value="SULFOQUINOVOSYL TRANSFERASE SQD2"/>
    <property type="match status" value="1"/>
</dbReference>
<dbReference type="Pfam" id="PF13439">
    <property type="entry name" value="Glyco_transf_4"/>
    <property type="match status" value="1"/>
</dbReference>
<dbReference type="OrthoDB" id="9795068at2"/>
<organism evidence="3 4">
    <name type="scientific">Butyrivibrio hungatei</name>
    <dbReference type="NCBI Taxonomy" id="185008"/>
    <lineage>
        <taxon>Bacteria</taxon>
        <taxon>Bacillati</taxon>
        <taxon>Bacillota</taxon>
        <taxon>Clostridia</taxon>
        <taxon>Lachnospirales</taxon>
        <taxon>Lachnospiraceae</taxon>
        <taxon>Butyrivibrio</taxon>
    </lineage>
</organism>
<dbReference type="AlphaFoldDB" id="A0A1D9NZ78"/>
<protein>
    <submittedName>
        <fullName evidence="3">Glycosyl transferase GT4 family</fullName>
    </submittedName>
</protein>
<dbReference type="KEGG" id="bhu:bhn_I0440"/>
<dbReference type="InterPro" id="IPR050194">
    <property type="entry name" value="Glycosyltransferase_grp1"/>
</dbReference>
<sequence>MKNDYILEVSWGCPSKKWPTNGLFQFDQTKALREIGENVVFLALDVRSIKKWRKWGISTFIKDGIPVFEYNFPYGPLSPKFKFKIQDYCFQKAIASVEKSYGKPKCIHVHTCQQAMSVVDYCKQNSISYFITEHVWPIDLGRKLNGRMKATYNSATKVIAVSNALSHVLKDYCGVECAVVHNIVDLDNFKYLPQAIQQEDEEYRFISAAQIEHRKGMDILIQGFAEFLSTGIKSHLTIMGDGSQLANLKQLAKELKIQEYVTFTGKYERKQFAEELHKSDCFVLVSRDETFGIVYVEAMACGVPAIASMCGGPSDIIDDSNGLLVPMEDSHALSKAMKKIVDIKYDKEKIAKDCREKYNSEKIAQDIKEIICN</sequence>
<dbReference type="Pfam" id="PF00534">
    <property type="entry name" value="Glycos_transf_1"/>
    <property type="match status" value="1"/>
</dbReference>
<dbReference type="InterPro" id="IPR001296">
    <property type="entry name" value="Glyco_trans_1"/>
</dbReference>
<reference evidence="4" key="1">
    <citation type="submission" date="2016-10" db="EMBL/GenBank/DDBJ databases">
        <title>The complete genome sequence of the rumen bacterium Butyrivibrio hungatei MB2003.</title>
        <authorList>
            <person name="Palevich N."/>
            <person name="Kelly W.J."/>
            <person name="Leahy S.C."/>
            <person name="Altermann E."/>
            <person name="Rakonjac J."/>
            <person name="Attwood G.T."/>
        </authorList>
    </citation>
    <scope>NUCLEOTIDE SEQUENCE [LARGE SCALE GENOMIC DNA]</scope>
    <source>
        <strain evidence="4">MB2003</strain>
    </source>
</reference>
<accession>A0A1D9NZ78</accession>
<dbReference type="RefSeq" id="WP_071175247.1">
    <property type="nucleotide sequence ID" value="NZ_CP017831.1"/>
</dbReference>
<keyword evidence="3" id="KW-0808">Transferase</keyword>
<dbReference type="Proteomes" id="UP000179284">
    <property type="component" value="Chromosome I"/>
</dbReference>
<proteinExistence type="predicted"/>
<evidence type="ECO:0000313" key="3">
    <source>
        <dbReference type="EMBL" id="AOZ95474.1"/>
    </source>
</evidence>
<feature type="domain" description="Glycosyl transferase family 1" evidence="1">
    <location>
        <begin position="196"/>
        <end position="352"/>
    </location>
</feature>
<gene>
    <name evidence="3" type="ORF">bhn_I0440</name>
</gene>
<dbReference type="GO" id="GO:0016757">
    <property type="term" value="F:glycosyltransferase activity"/>
    <property type="evidence" value="ECO:0007669"/>
    <property type="project" value="InterPro"/>
</dbReference>
<name>A0A1D9NZ78_9FIRM</name>
<evidence type="ECO:0000259" key="2">
    <source>
        <dbReference type="Pfam" id="PF13439"/>
    </source>
</evidence>
<dbReference type="PANTHER" id="PTHR45947">
    <property type="entry name" value="SULFOQUINOVOSYL TRANSFERASE SQD2"/>
    <property type="match status" value="1"/>
</dbReference>
<keyword evidence="4" id="KW-1185">Reference proteome</keyword>
<dbReference type="EMBL" id="CP017831">
    <property type="protein sequence ID" value="AOZ95474.1"/>
    <property type="molecule type" value="Genomic_DNA"/>
</dbReference>
<dbReference type="SUPFAM" id="SSF53756">
    <property type="entry name" value="UDP-Glycosyltransferase/glycogen phosphorylase"/>
    <property type="match status" value="1"/>
</dbReference>
<evidence type="ECO:0000259" key="1">
    <source>
        <dbReference type="Pfam" id="PF00534"/>
    </source>
</evidence>
<evidence type="ECO:0000313" key="4">
    <source>
        <dbReference type="Proteomes" id="UP000179284"/>
    </source>
</evidence>
<dbReference type="Gene3D" id="3.40.50.2000">
    <property type="entry name" value="Glycogen Phosphorylase B"/>
    <property type="match status" value="2"/>
</dbReference>
<feature type="domain" description="Glycosyltransferase subfamily 4-like N-terminal" evidence="2">
    <location>
        <begin position="78"/>
        <end position="187"/>
    </location>
</feature>
<dbReference type="InterPro" id="IPR028098">
    <property type="entry name" value="Glyco_trans_4-like_N"/>
</dbReference>